<accession>A0A6D2IZH0</accession>
<keyword evidence="2" id="KW-0964">Secreted</keyword>
<evidence type="ECO:0000313" key="5">
    <source>
        <dbReference type="Proteomes" id="UP000467841"/>
    </source>
</evidence>
<feature type="signal peptide" evidence="3">
    <location>
        <begin position="1"/>
        <end position="25"/>
    </location>
</feature>
<comment type="subcellular location">
    <subcellularLocation>
        <location evidence="1">Secreted</location>
    </subcellularLocation>
</comment>
<dbReference type="AlphaFoldDB" id="A0A6D2IZH0"/>
<evidence type="ECO:0000256" key="1">
    <source>
        <dbReference type="ARBA" id="ARBA00004613"/>
    </source>
</evidence>
<reference evidence="4" key="1">
    <citation type="submission" date="2020-01" db="EMBL/GenBank/DDBJ databases">
        <authorList>
            <person name="Mishra B."/>
        </authorList>
    </citation>
    <scope>NUCLEOTIDE SEQUENCE [LARGE SCALE GENOMIC DNA]</scope>
</reference>
<dbReference type="InterPro" id="IPR002061">
    <property type="entry name" value="Scorpion_toxinL/defensin"/>
</dbReference>
<evidence type="ECO:0008006" key="6">
    <source>
        <dbReference type="Google" id="ProtNLM"/>
    </source>
</evidence>
<keyword evidence="5" id="KW-1185">Reference proteome</keyword>
<keyword evidence="3" id="KW-0732">Signal</keyword>
<dbReference type="InterPro" id="IPR036574">
    <property type="entry name" value="Scorpion_toxin-like_sf"/>
</dbReference>
<dbReference type="GO" id="GO:0019871">
    <property type="term" value="F:sodium channel inhibitor activity"/>
    <property type="evidence" value="ECO:0007669"/>
    <property type="project" value="InterPro"/>
</dbReference>
<evidence type="ECO:0000313" key="4">
    <source>
        <dbReference type="EMBL" id="CAA7036036.1"/>
    </source>
</evidence>
<organism evidence="4 5">
    <name type="scientific">Microthlaspi erraticum</name>
    <dbReference type="NCBI Taxonomy" id="1685480"/>
    <lineage>
        <taxon>Eukaryota</taxon>
        <taxon>Viridiplantae</taxon>
        <taxon>Streptophyta</taxon>
        <taxon>Embryophyta</taxon>
        <taxon>Tracheophyta</taxon>
        <taxon>Spermatophyta</taxon>
        <taxon>Magnoliopsida</taxon>
        <taxon>eudicotyledons</taxon>
        <taxon>Gunneridae</taxon>
        <taxon>Pentapetalae</taxon>
        <taxon>rosids</taxon>
        <taxon>malvids</taxon>
        <taxon>Brassicales</taxon>
        <taxon>Brassicaceae</taxon>
        <taxon>Coluteocarpeae</taxon>
        <taxon>Microthlaspi</taxon>
    </lineage>
</organism>
<dbReference type="EMBL" id="CACVBM020001163">
    <property type="protein sequence ID" value="CAA7036036.1"/>
    <property type="molecule type" value="Genomic_DNA"/>
</dbReference>
<feature type="chain" id="PRO_5025638393" description="Knottin scorpion toxin-like domain-containing protein" evidence="3">
    <location>
        <begin position="26"/>
        <end position="97"/>
    </location>
</feature>
<dbReference type="GO" id="GO:0005576">
    <property type="term" value="C:extracellular region"/>
    <property type="evidence" value="ECO:0007669"/>
    <property type="project" value="UniProtKB-SubCell"/>
</dbReference>
<protein>
    <recommendedName>
        <fullName evidence="6">Knottin scorpion toxin-like domain-containing protein</fullName>
    </recommendedName>
</protein>
<dbReference type="Proteomes" id="UP000467841">
    <property type="component" value="Unassembled WGS sequence"/>
</dbReference>
<dbReference type="SUPFAM" id="SSF57095">
    <property type="entry name" value="Scorpion toxin-like"/>
    <property type="match status" value="1"/>
</dbReference>
<name>A0A6D2IZH0_9BRAS</name>
<dbReference type="Gene3D" id="3.30.30.10">
    <property type="entry name" value="Knottin, scorpion toxin-like"/>
    <property type="match status" value="1"/>
</dbReference>
<dbReference type="Pfam" id="PF00537">
    <property type="entry name" value="Toxin_3"/>
    <property type="match status" value="1"/>
</dbReference>
<gene>
    <name evidence="4" type="ORF">MERR_LOCUS23271</name>
</gene>
<comment type="caution">
    <text evidence="4">The sequence shown here is derived from an EMBL/GenBank/DDBJ whole genome shotgun (WGS) entry which is preliminary data.</text>
</comment>
<evidence type="ECO:0000256" key="2">
    <source>
        <dbReference type="ARBA" id="ARBA00022525"/>
    </source>
</evidence>
<proteinExistence type="predicted"/>
<sequence length="97" mass="10661">MKPVSILALLFVLIFVLLGIPTIKAQLHENCLQEYVPASAAEFDGFTLCKIPGYPSSSPCAVTCRKTRDATSGMCLTTREGLQCYCNFCSISHKQIR</sequence>
<evidence type="ECO:0000256" key="3">
    <source>
        <dbReference type="SAM" id="SignalP"/>
    </source>
</evidence>